<comment type="caution">
    <text evidence="1">The sequence shown here is derived from an EMBL/GenBank/DDBJ whole genome shotgun (WGS) entry which is preliminary data.</text>
</comment>
<dbReference type="AlphaFoldDB" id="A0AAW1TWH2"/>
<organism evidence="1 2">
    <name type="scientific">Henosepilachna vigintioctopunctata</name>
    <dbReference type="NCBI Taxonomy" id="420089"/>
    <lineage>
        <taxon>Eukaryota</taxon>
        <taxon>Metazoa</taxon>
        <taxon>Ecdysozoa</taxon>
        <taxon>Arthropoda</taxon>
        <taxon>Hexapoda</taxon>
        <taxon>Insecta</taxon>
        <taxon>Pterygota</taxon>
        <taxon>Neoptera</taxon>
        <taxon>Endopterygota</taxon>
        <taxon>Coleoptera</taxon>
        <taxon>Polyphaga</taxon>
        <taxon>Cucujiformia</taxon>
        <taxon>Coccinelloidea</taxon>
        <taxon>Coccinellidae</taxon>
        <taxon>Epilachninae</taxon>
        <taxon>Epilachnini</taxon>
        <taxon>Henosepilachna</taxon>
    </lineage>
</organism>
<dbReference type="EMBL" id="JARQZJ010000012">
    <property type="protein sequence ID" value="KAK9872692.1"/>
    <property type="molecule type" value="Genomic_DNA"/>
</dbReference>
<keyword evidence="2" id="KW-1185">Reference proteome</keyword>
<reference evidence="1 2" key="1">
    <citation type="submission" date="2023-03" db="EMBL/GenBank/DDBJ databases">
        <title>Genome insight into feeding habits of ladybird beetles.</title>
        <authorList>
            <person name="Li H.-S."/>
            <person name="Huang Y.-H."/>
            <person name="Pang H."/>
        </authorList>
    </citation>
    <scope>NUCLEOTIDE SEQUENCE [LARGE SCALE GENOMIC DNA]</scope>
    <source>
        <strain evidence="1">SYSU_2023b</strain>
        <tissue evidence="1">Whole body</tissue>
    </source>
</reference>
<proteinExistence type="predicted"/>
<evidence type="ECO:0000313" key="1">
    <source>
        <dbReference type="EMBL" id="KAK9872692.1"/>
    </source>
</evidence>
<evidence type="ECO:0000313" key="2">
    <source>
        <dbReference type="Proteomes" id="UP001431783"/>
    </source>
</evidence>
<dbReference type="Proteomes" id="UP001431783">
    <property type="component" value="Unassembled WGS sequence"/>
</dbReference>
<accession>A0AAW1TWH2</accession>
<sequence length="144" mass="16359">MWGHSTTNSLQRCANDHLTSECPLKIDDTPKCANCGGQHTANNAKCHVYKKIIENKQSLVRKNKSVVPKYIPVPIPTTNVWETREKSASQRQKVPDQLKITEYSDYNNCGELSEFTKLSNELKTLNSVINVNKFLLAIRNLNKK</sequence>
<name>A0AAW1TWH2_9CUCU</name>
<protein>
    <submittedName>
        <fullName evidence="1">Uncharacterized protein</fullName>
    </submittedName>
</protein>
<gene>
    <name evidence="1" type="ORF">WA026_018826</name>
</gene>